<organism evidence="1 2">
    <name type="scientific">Vibrio jasicida</name>
    <dbReference type="NCBI Taxonomy" id="766224"/>
    <lineage>
        <taxon>Bacteria</taxon>
        <taxon>Pseudomonadati</taxon>
        <taxon>Pseudomonadota</taxon>
        <taxon>Gammaproteobacteria</taxon>
        <taxon>Vibrionales</taxon>
        <taxon>Vibrionaceae</taxon>
        <taxon>Vibrio</taxon>
    </lineage>
</organism>
<protein>
    <submittedName>
        <fullName evidence="1">Uncharacterized protein</fullName>
    </submittedName>
</protein>
<accession>A0AAU9QJ61</accession>
<gene>
    <name evidence="1" type="ORF">THF1A12_160123</name>
</gene>
<dbReference type="Proteomes" id="UP001295462">
    <property type="component" value="Unassembled WGS sequence"/>
</dbReference>
<comment type="caution">
    <text evidence="1">The sequence shown here is derived from an EMBL/GenBank/DDBJ whole genome shotgun (WGS) entry which is preliminary data.</text>
</comment>
<sequence>MWLSRTLRQQTELRTPYGITLSYKAVPIITIKFINKPYISHLLHVLFDKRHTIKISYISKLGNIYEEAHVWAFAAHRCICAIFACFSFRFADFTCHLAF</sequence>
<dbReference type="EMBL" id="CAKMUD010000068">
    <property type="protein sequence ID" value="CAH1580740.1"/>
    <property type="molecule type" value="Genomic_DNA"/>
</dbReference>
<proteinExistence type="predicted"/>
<evidence type="ECO:0000313" key="1">
    <source>
        <dbReference type="EMBL" id="CAH1580740.1"/>
    </source>
</evidence>
<evidence type="ECO:0000313" key="2">
    <source>
        <dbReference type="Proteomes" id="UP001295462"/>
    </source>
</evidence>
<dbReference type="AlphaFoldDB" id="A0AAU9QJ61"/>
<name>A0AAU9QJ61_9VIBR</name>
<reference evidence="1" key="1">
    <citation type="submission" date="2022-01" db="EMBL/GenBank/DDBJ databases">
        <authorList>
            <person name="Lagorce A."/>
        </authorList>
    </citation>
    <scope>NUCLEOTIDE SEQUENCE</scope>
    <source>
        <strain evidence="1">Th15_F1_A12</strain>
    </source>
</reference>